<comment type="cofactor">
    <cofactor evidence="2">
        <name>Mg(2+)</name>
        <dbReference type="ChEBI" id="CHEBI:18420"/>
    </cofactor>
</comment>
<keyword evidence="16" id="KW-1185">Reference proteome</keyword>
<evidence type="ECO:0000256" key="1">
    <source>
        <dbReference type="ARBA" id="ARBA00000586"/>
    </source>
</evidence>
<dbReference type="SUPFAM" id="SSF55957">
    <property type="entry name" value="Phosphoglucomutase, C-terminal domain"/>
    <property type="match status" value="1"/>
</dbReference>
<dbReference type="InterPro" id="IPR005843">
    <property type="entry name" value="A-D-PHexomutase_C"/>
</dbReference>
<evidence type="ECO:0000259" key="12">
    <source>
        <dbReference type="Pfam" id="PF02878"/>
    </source>
</evidence>
<comment type="caution">
    <text evidence="15">The sequence shown here is derived from an EMBL/GenBank/DDBJ whole genome shotgun (WGS) entry which is preliminary data.</text>
</comment>
<comment type="similarity">
    <text evidence="4 10">Belongs to the phosphohexose mutase family.</text>
</comment>
<evidence type="ECO:0000256" key="8">
    <source>
        <dbReference type="ARBA" id="ARBA00022842"/>
    </source>
</evidence>
<dbReference type="GO" id="GO:0004615">
    <property type="term" value="F:phosphomannomutase activity"/>
    <property type="evidence" value="ECO:0007669"/>
    <property type="project" value="UniProtKB-EC"/>
</dbReference>
<dbReference type="Gene3D" id="3.30.310.50">
    <property type="entry name" value="Alpha-D-phosphohexomutase, C-terminal domain"/>
    <property type="match status" value="1"/>
</dbReference>
<dbReference type="InterPro" id="IPR005844">
    <property type="entry name" value="A-D-PHexomutase_a/b/a-I"/>
</dbReference>
<evidence type="ECO:0000256" key="6">
    <source>
        <dbReference type="ARBA" id="ARBA00022553"/>
    </source>
</evidence>
<dbReference type="InterPro" id="IPR016066">
    <property type="entry name" value="A-D-PHexomutase_CS"/>
</dbReference>
<name>A0AAV3U477_9ALTE</name>
<dbReference type="InterPro" id="IPR036900">
    <property type="entry name" value="A-D-PHexomutase_C_sf"/>
</dbReference>
<evidence type="ECO:0000256" key="7">
    <source>
        <dbReference type="ARBA" id="ARBA00022723"/>
    </source>
</evidence>
<dbReference type="InterPro" id="IPR005845">
    <property type="entry name" value="A-D-PHexomutase_a/b/a-II"/>
</dbReference>
<evidence type="ECO:0000256" key="5">
    <source>
        <dbReference type="ARBA" id="ARBA00012730"/>
    </source>
</evidence>
<keyword evidence="8 10" id="KW-0460">Magnesium</keyword>
<evidence type="ECO:0000256" key="4">
    <source>
        <dbReference type="ARBA" id="ARBA00010231"/>
    </source>
</evidence>
<evidence type="ECO:0000259" key="11">
    <source>
        <dbReference type="Pfam" id="PF00408"/>
    </source>
</evidence>
<gene>
    <name evidence="15" type="primary">cpsG</name>
    <name evidence="15" type="ORF">GCM10025791_28640</name>
</gene>
<keyword evidence="6" id="KW-0597">Phosphoprotein</keyword>
<dbReference type="RefSeq" id="WP_345423536.1">
    <property type="nucleotide sequence ID" value="NZ_AP031496.1"/>
</dbReference>
<evidence type="ECO:0000256" key="2">
    <source>
        <dbReference type="ARBA" id="ARBA00001946"/>
    </source>
</evidence>
<comment type="catalytic activity">
    <reaction evidence="1">
        <text>alpha-D-mannose 1-phosphate = D-mannose 6-phosphate</text>
        <dbReference type="Rhea" id="RHEA:11140"/>
        <dbReference type="ChEBI" id="CHEBI:58409"/>
        <dbReference type="ChEBI" id="CHEBI:58735"/>
        <dbReference type="EC" id="5.4.2.8"/>
    </reaction>
</comment>
<dbReference type="PRINTS" id="PR00509">
    <property type="entry name" value="PGMPMM"/>
</dbReference>
<dbReference type="Gene3D" id="3.40.120.10">
    <property type="entry name" value="Alpha-D-Glucose-1,6-Bisphosphate, subunit A, domain 3"/>
    <property type="match status" value="3"/>
</dbReference>
<feature type="domain" description="Alpha-D-phosphohexomutase alpha/beta/alpha" evidence="13">
    <location>
        <begin position="152"/>
        <end position="251"/>
    </location>
</feature>
<evidence type="ECO:0000313" key="16">
    <source>
        <dbReference type="Proteomes" id="UP001409585"/>
    </source>
</evidence>
<dbReference type="Pfam" id="PF02879">
    <property type="entry name" value="PGM_PMM_II"/>
    <property type="match status" value="1"/>
</dbReference>
<feature type="domain" description="Alpha-D-phosphohexomutase C-terminal" evidence="11">
    <location>
        <begin position="371"/>
        <end position="442"/>
    </location>
</feature>
<dbReference type="SUPFAM" id="SSF53738">
    <property type="entry name" value="Phosphoglucomutase, first 3 domains"/>
    <property type="match status" value="3"/>
</dbReference>
<evidence type="ECO:0000256" key="10">
    <source>
        <dbReference type="RuleBase" id="RU004326"/>
    </source>
</evidence>
<dbReference type="PANTHER" id="PTHR43771">
    <property type="entry name" value="PHOSPHOMANNOMUTASE"/>
    <property type="match status" value="1"/>
</dbReference>
<dbReference type="InterPro" id="IPR005846">
    <property type="entry name" value="A-D-PHexomutase_a/b/a-III"/>
</dbReference>
<dbReference type="AlphaFoldDB" id="A0AAV3U477"/>
<dbReference type="InterPro" id="IPR016055">
    <property type="entry name" value="A-D-PHexomutase_a/b/a-I/II/III"/>
</dbReference>
<dbReference type="PANTHER" id="PTHR43771:SF1">
    <property type="entry name" value="PHOSPHOMANNOMUTASE"/>
    <property type="match status" value="1"/>
</dbReference>
<evidence type="ECO:0000313" key="15">
    <source>
        <dbReference type="EMBL" id="GAA4947327.1"/>
    </source>
</evidence>
<keyword evidence="9" id="KW-0413">Isomerase</keyword>
<evidence type="ECO:0000259" key="14">
    <source>
        <dbReference type="Pfam" id="PF02880"/>
    </source>
</evidence>
<sequence length="449" mass="48674">MSGEITCFKAYDIRGRVPEQLNKDVAYRVGRAFAQYLQAKQVVVGHDIRLTSPELADALCEGITDAGADVLHIGQCGTEEVYFASFNNPVDGGICVTASHNPMDYNGMKLVREGSRPISGDTGLFDIKALAEQADFAEATKGKVIALDSRPDYVRHLLGYIDGGALKPLKVVVNAGNGGAGAAIDALEPHLPLQFIKVHHEPDGNFPNGIPNPLLPENRSSTIEAVKQHGADFGIAWDGDFDRCFFFDENGRFIEGYYLVGLLAEAFLRKNAGAKIVHDPRLTWNTVETVASAGGVAIQSKTGHAFIKERMRKEDAVYGGEMSAHHYFRDFAYCDSGMIPWLLVAELLSASGKSLSALVDDCMAAFPCSGEINSTVTDAKAVIAAAEAKYATADAKVDHTDGLSVDYPEWRFNLRMSNTEPVIRLNVESRGNAALMEQKTEELLALIRG</sequence>
<dbReference type="GO" id="GO:0000287">
    <property type="term" value="F:magnesium ion binding"/>
    <property type="evidence" value="ECO:0007669"/>
    <property type="project" value="InterPro"/>
</dbReference>
<dbReference type="CDD" id="cd03089">
    <property type="entry name" value="PMM_PGM"/>
    <property type="match status" value="1"/>
</dbReference>
<proteinExistence type="inferred from homology"/>
<dbReference type="Pfam" id="PF00408">
    <property type="entry name" value="PGM_PMM_IV"/>
    <property type="match status" value="1"/>
</dbReference>
<keyword evidence="7 10" id="KW-0479">Metal-binding</keyword>
<organism evidence="15 16">
    <name type="scientific">Halioxenophilus aromaticivorans</name>
    <dbReference type="NCBI Taxonomy" id="1306992"/>
    <lineage>
        <taxon>Bacteria</taxon>
        <taxon>Pseudomonadati</taxon>
        <taxon>Pseudomonadota</taxon>
        <taxon>Gammaproteobacteria</taxon>
        <taxon>Alteromonadales</taxon>
        <taxon>Alteromonadaceae</taxon>
        <taxon>Halioxenophilus</taxon>
    </lineage>
</organism>
<dbReference type="Pfam" id="PF02878">
    <property type="entry name" value="PGM_PMM_I"/>
    <property type="match status" value="1"/>
</dbReference>
<dbReference type="EC" id="5.4.2.8" evidence="5"/>
<dbReference type="EMBL" id="BAABLX010000026">
    <property type="protein sequence ID" value="GAA4947327.1"/>
    <property type="molecule type" value="Genomic_DNA"/>
</dbReference>
<dbReference type="InterPro" id="IPR005841">
    <property type="entry name" value="Alpha-D-phosphohexomutase_SF"/>
</dbReference>
<dbReference type="PROSITE" id="PS00710">
    <property type="entry name" value="PGM_PMM"/>
    <property type="match status" value="1"/>
</dbReference>
<reference evidence="16" key="1">
    <citation type="journal article" date="2019" name="Int. J. Syst. Evol. Microbiol.">
        <title>The Global Catalogue of Microorganisms (GCM) 10K type strain sequencing project: providing services to taxonomists for standard genome sequencing and annotation.</title>
        <authorList>
            <consortium name="The Broad Institute Genomics Platform"/>
            <consortium name="The Broad Institute Genome Sequencing Center for Infectious Disease"/>
            <person name="Wu L."/>
            <person name="Ma J."/>
        </authorList>
    </citation>
    <scope>NUCLEOTIDE SEQUENCE [LARGE SCALE GENOMIC DNA]</scope>
    <source>
        <strain evidence="16">JCM 19134</strain>
    </source>
</reference>
<dbReference type="Pfam" id="PF02880">
    <property type="entry name" value="PGM_PMM_III"/>
    <property type="match status" value="1"/>
</dbReference>
<evidence type="ECO:0000259" key="13">
    <source>
        <dbReference type="Pfam" id="PF02879"/>
    </source>
</evidence>
<dbReference type="GO" id="GO:0005975">
    <property type="term" value="P:carbohydrate metabolic process"/>
    <property type="evidence" value="ECO:0007669"/>
    <property type="project" value="InterPro"/>
</dbReference>
<comment type="pathway">
    <text evidence="3">Nucleotide-sugar biosynthesis; GDP-alpha-D-mannose biosynthesis; alpha-D-mannose 1-phosphate from D-fructose 6-phosphate: step 2/2.</text>
</comment>
<evidence type="ECO:0000256" key="9">
    <source>
        <dbReference type="ARBA" id="ARBA00023235"/>
    </source>
</evidence>
<protein>
    <recommendedName>
        <fullName evidence="5">phosphomannomutase</fullName>
        <ecNumber evidence="5">5.4.2.8</ecNumber>
    </recommendedName>
</protein>
<feature type="domain" description="Alpha-D-phosphohexomutase alpha/beta/alpha" evidence="12">
    <location>
        <begin position="8"/>
        <end position="136"/>
    </location>
</feature>
<dbReference type="Proteomes" id="UP001409585">
    <property type="component" value="Unassembled WGS sequence"/>
</dbReference>
<feature type="domain" description="Alpha-D-phosphohexomutase alpha/beta/alpha" evidence="14">
    <location>
        <begin position="256"/>
        <end position="365"/>
    </location>
</feature>
<evidence type="ECO:0000256" key="3">
    <source>
        <dbReference type="ARBA" id="ARBA00004699"/>
    </source>
</evidence>
<accession>A0AAV3U477</accession>